<dbReference type="InterPro" id="IPR029045">
    <property type="entry name" value="ClpP/crotonase-like_dom_sf"/>
</dbReference>
<dbReference type="EMBL" id="ML977565">
    <property type="protein sequence ID" value="KAF2004966.1"/>
    <property type="molecule type" value="Genomic_DNA"/>
</dbReference>
<dbReference type="InterPro" id="IPR005151">
    <property type="entry name" value="Tail-specific_protease"/>
</dbReference>
<keyword evidence="3" id="KW-0732">Signal</keyword>
<evidence type="ECO:0000313" key="7">
    <source>
        <dbReference type="Proteomes" id="UP000799779"/>
    </source>
</evidence>
<dbReference type="PANTHER" id="PTHR37049:SF4">
    <property type="entry name" value="RHODANESE DOMAIN-CONTAINING PROTEIN"/>
    <property type="match status" value="1"/>
</dbReference>
<proteinExistence type="predicted"/>
<gene>
    <name evidence="6" type="ORF">P154DRAFT_425601</name>
</gene>
<organism evidence="6 7">
    <name type="scientific">Amniculicola lignicola CBS 123094</name>
    <dbReference type="NCBI Taxonomy" id="1392246"/>
    <lineage>
        <taxon>Eukaryota</taxon>
        <taxon>Fungi</taxon>
        <taxon>Dikarya</taxon>
        <taxon>Ascomycota</taxon>
        <taxon>Pezizomycotina</taxon>
        <taxon>Dothideomycetes</taxon>
        <taxon>Pleosporomycetidae</taxon>
        <taxon>Pleosporales</taxon>
        <taxon>Amniculicolaceae</taxon>
        <taxon>Amniculicola</taxon>
    </lineage>
</organism>
<keyword evidence="1" id="KW-0175">Coiled coil</keyword>
<dbReference type="InterPro" id="IPR052766">
    <property type="entry name" value="S41A_metabolite_peptidase"/>
</dbReference>
<evidence type="ECO:0000256" key="3">
    <source>
        <dbReference type="SAM" id="SignalP"/>
    </source>
</evidence>
<dbReference type="Pfam" id="PF23658">
    <property type="entry name" value="PDZ_CPAF_rel"/>
    <property type="match status" value="1"/>
</dbReference>
<accession>A0A6A5X265</accession>
<evidence type="ECO:0000313" key="6">
    <source>
        <dbReference type="EMBL" id="KAF2004966.1"/>
    </source>
</evidence>
<dbReference type="SUPFAM" id="SSF52096">
    <property type="entry name" value="ClpP/crotonase"/>
    <property type="match status" value="1"/>
</dbReference>
<evidence type="ECO:0000256" key="1">
    <source>
        <dbReference type="SAM" id="Coils"/>
    </source>
</evidence>
<dbReference type="GO" id="GO:0008236">
    <property type="term" value="F:serine-type peptidase activity"/>
    <property type="evidence" value="ECO:0007669"/>
    <property type="project" value="InterPro"/>
</dbReference>
<feature type="signal peptide" evidence="3">
    <location>
        <begin position="1"/>
        <end position="19"/>
    </location>
</feature>
<dbReference type="AlphaFoldDB" id="A0A6A5X265"/>
<evidence type="ECO:0000259" key="5">
    <source>
        <dbReference type="Pfam" id="PF23658"/>
    </source>
</evidence>
<reference evidence="6" key="1">
    <citation type="journal article" date="2020" name="Stud. Mycol.">
        <title>101 Dothideomycetes genomes: a test case for predicting lifestyles and emergence of pathogens.</title>
        <authorList>
            <person name="Haridas S."/>
            <person name="Albert R."/>
            <person name="Binder M."/>
            <person name="Bloem J."/>
            <person name="Labutti K."/>
            <person name="Salamov A."/>
            <person name="Andreopoulos B."/>
            <person name="Baker S."/>
            <person name="Barry K."/>
            <person name="Bills G."/>
            <person name="Bluhm B."/>
            <person name="Cannon C."/>
            <person name="Castanera R."/>
            <person name="Culley D."/>
            <person name="Daum C."/>
            <person name="Ezra D."/>
            <person name="Gonzalez J."/>
            <person name="Henrissat B."/>
            <person name="Kuo A."/>
            <person name="Liang C."/>
            <person name="Lipzen A."/>
            <person name="Lutzoni F."/>
            <person name="Magnuson J."/>
            <person name="Mondo S."/>
            <person name="Nolan M."/>
            <person name="Ohm R."/>
            <person name="Pangilinan J."/>
            <person name="Park H.-J."/>
            <person name="Ramirez L."/>
            <person name="Alfaro M."/>
            <person name="Sun H."/>
            <person name="Tritt A."/>
            <person name="Yoshinaga Y."/>
            <person name="Zwiers L.-H."/>
            <person name="Turgeon B."/>
            <person name="Goodwin S."/>
            <person name="Spatafora J."/>
            <person name="Crous P."/>
            <person name="Grigoriev I."/>
        </authorList>
    </citation>
    <scope>NUCLEOTIDE SEQUENCE</scope>
    <source>
        <strain evidence="6">CBS 123094</strain>
    </source>
</reference>
<protein>
    <submittedName>
        <fullName evidence="6">Uncharacterized protein</fullName>
    </submittedName>
</protein>
<dbReference type="PANTHER" id="PTHR37049">
    <property type="entry name" value="PEPTIDASE S41 FAMILY PROTEIN"/>
    <property type="match status" value="1"/>
</dbReference>
<feature type="chain" id="PRO_5025516483" evidence="3">
    <location>
        <begin position="20"/>
        <end position="739"/>
    </location>
</feature>
<feature type="coiled-coil region" evidence="1">
    <location>
        <begin position="98"/>
        <end position="125"/>
    </location>
</feature>
<dbReference type="InterPro" id="IPR056186">
    <property type="entry name" value="PDZ_CPAF-rel"/>
</dbReference>
<name>A0A6A5X265_9PLEO</name>
<feature type="domain" description="CPAF-like PDZ" evidence="5">
    <location>
        <begin position="149"/>
        <end position="263"/>
    </location>
</feature>
<dbReference type="GO" id="GO:0006508">
    <property type="term" value="P:proteolysis"/>
    <property type="evidence" value="ECO:0007669"/>
    <property type="project" value="InterPro"/>
</dbReference>
<dbReference type="Proteomes" id="UP000799779">
    <property type="component" value="Unassembled WGS sequence"/>
</dbReference>
<dbReference type="Pfam" id="PF03572">
    <property type="entry name" value="Peptidase_S41"/>
    <property type="match status" value="1"/>
</dbReference>
<feature type="compositionally biased region" description="Basic and acidic residues" evidence="2">
    <location>
        <begin position="725"/>
        <end position="739"/>
    </location>
</feature>
<dbReference type="Gene3D" id="3.90.226.10">
    <property type="entry name" value="2-enoyl-CoA Hydratase, Chain A, domain 1"/>
    <property type="match status" value="1"/>
</dbReference>
<feature type="region of interest" description="Disordered" evidence="2">
    <location>
        <begin position="296"/>
        <end position="322"/>
    </location>
</feature>
<feature type="domain" description="Tail specific protease" evidence="4">
    <location>
        <begin position="361"/>
        <end position="568"/>
    </location>
</feature>
<dbReference type="OrthoDB" id="27214at2759"/>
<keyword evidence="7" id="KW-1185">Reference proteome</keyword>
<evidence type="ECO:0000256" key="2">
    <source>
        <dbReference type="SAM" id="MobiDB-lite"/>
    </source>
</evidence>
<sequence length="739" mass="82049">MLLPRLLVASAAIAARISAAPVDPPQDSSEEPCAKVAGYVKDSKSDEIPAQVAHDCLKSVPVDKEGDEKLIDQLKTAWQWQSDLGYLKNAPDDWELGKLDADADLDKIKEKLSEYESEYDVQLAIQDITIKSGNFHWTWTPDILQVFAFERAVGIASISEDGKSPPKIYTSVDASKLAKGDKEGVSEIEQVNGEDVHLFLQKVASFNTFQDCDGRMNEVFYHGDTSSRGSFRQQKRFDGGSTELKFANGKIDKQDNTAATSQDWAGVKDGKSFFDTFCKGDLAKFANLDDFEKMGDTKPVPGGGNATRRGLSPYSVSSRAGPSDSLMKRAKLPGTYGSKAIVYENSGSLAGYFLEGDGYDNVAVLKIINFSPNDATGVEYQEALTEFLAKCVEGKKDKLIIDLRENTGGFTHLYMETFMQLFPGKVPYSAQNYRLTKPFEAIGGVADQIHSEEELKKEFEKLLPIHFDRDYRFWAFWRFKEAKNYDDWKSWDDFDGPMEVNGDKFTSPMRYDYSNKDFISIQRSETFAFSETEGEPPFKPENIVMLTDGLCGSSCACLHEDLKNLAGIKAIAIGGTTKEEPMQAVMGSKGGEVVPVYVSYTTSMVMTTAARNLKIKDAKNLEKALEGDKSIAHLLTRAGEDSTRIQMQNQLRAGDDSGTPLQYIYEAADCKIFYTAETYKFPDKAWKSVWDAFKDDFKDRCVKGSTGHKSSISGGFKPHGWVKGQLEKGGDKQGDESDK</sequence>
<evidence type="ECO:0000259" key="4">
    <source>
        <dbReference type="Pfam" id="PF03572"/>
    </source>
</evidence>
<feature type="region of interest" description="Disordered" evidence="2">
    <location>
        <begin position="704"/>
        <end position="739"/>
    </location>
</feature>